<sequence>MSDDEADPELLELLRQHLGLGKKKGNEAPDTKVLQNARWIFDNSIDVALDPRQTKAAAETIWQQIQQKQYSTSTWSEHELHPKAKDASTVDFIFTMDLLNFSFWSEEMEESKRFGIDYHGRKWTGYWSLVAALQRALDDGIPITSPEFWLNEEEFTEDLLRHVFRSTSDEEIPLLKERFDCMREAAQILDEKFDGSFINCIYDANQSAAALVNLLADEFPCFRDEGVFDGRTVRFYKRAQILVADLWACFDGESYGEFNDIDKITMFADYRIPQMLHQLGCLLYSPPLESYIRRRQLIKSGSKWEMELRGTSIWCVELIRQEIERTHPETRMVYSTGNSSTFEVNIDEKGDTDVAEISTETKDDEKEETIEEATQQSQENGEREEPIDKATEERQPNGGKEEIPEKAAEEPQEIVEKEEPKTTTTSKSSTPKLKTIGINAILIDFFLYDTMKELENGGQETIPHHRTRSIWY</sequence>
<keyword evidence="9" id="KW-1185">Reference proteome</keyword>
<dbReference type="EMBL" id="DF933811">
    <property type="protein sequence ID" value="GAM34769.1"/>
    <property type="molecule type" value="Genomic_DNA"/>
</dbReference>
<protein>
    <recommendedName>
        <fullName evidence="3 6">Queuosine 5'-phosphate N-glycosylase/hydrolase</fullName>
        <ecNumber evidence="6">3.2.2.-</ecNumber>
    </recommendedName>
    <alternativeName>
        <fullName evidence="4 6">Queuosine-nucleotide N-glycosylase/hydrolase</fullName>
    </alternativeName>
</protein>
<dbReference type="Proteomes" id="UP000053095">
    <property type="component" value="Unassembled WGS sequence"/>
</dbReference>
<gene>
    <name evidence="8" type="ORF">TCE0_015r02562</name>
</gene>
<proteinExistence type="inferred from homology"/>
<evidence type="ECO:0000256" key="1">
    <source>
        <dbReference type="ARBA" id="ARBA00022801"/>
    </source>
</evidence>
<dbReference type="GO" id="GO:0006400">
    <property type="term" value="P:tRNA modification"/>
    <property type="evidence" value="ECO:0007669"/>
    <property type="project" value="TreeGrafter"/>
</dbReference>
<comment type="catalytic activity">
    <reaction evidence="5 6">
        <text>queuosine 5'-phosphate + H2O = queuine + D-ribose 5-phosphate</text>
        <dbReference type="Rhea" id="RHEA:75387"/>
        <dbReference type="ChEBI" id="CHEBI:15377"/>
        <dbReference type="ChEBI" id="CHEBI:17433"/>
        <dbReference type="ChEBI" id="CHEBI:78346"/>
        <dbReference type="ChEBI" id="CHEBI:194371"/>
    </reaction>
    <physiologicalReaction direction="left-to-right" evidence="5 6">
        <dbReference type="Rhea" id="RHEA:75388"/>
    </physiologicalReaction>
</comment>
<feature type="region of interest" description="Disordered" evidence="7">
    <location>
        <begin position="359"/>
        <end position="430"/>
    </location>
</feature>
<name>A0A6V8H283_TALPI</name>
<accession>A0A6V8H283</accession>
<organism evidence="8 9">
    <name type="scientific">Talaromyces pinophilus</name>
    <name type="common">Penicillium pinophilum</name>
    <dbReference type="NCBI Taxonomy" id="128442"/>
    <lineage>
        <taxon>Eukaryota</taxon>
        <taxon>Fungi</taxon>
        <taxon>Dikarya</taxon>
        <taxon>Ascomycota</taxon>
        <taxon>Pezizomycotina</taxon>
        <taxon>Eurotiomycetes</taxon>
        <taxon>Eurotiomycetidae</taxon>
        <taxon>Eurotiales</taxon>
        <taxon>Trichocomaceae</taxon>
        <taxon>Talaromyces</taxon>
        <taxon>Talaromyces sect. Talaromyces</taxon>
    </lineage>
</organism>
<evidence type="ECO:0000256" key="7">
    <source>
        <dbReference type="SAM" id="MobiDB-lite"/>
    </source>
</evidence>
<dbReference type="PANTHER" id="PTHR21314">
    <property type="entry name" value="QUEUOSINE 5'-PHOSPHATE N-GLYCOSYLASE_HYDROLASE-RELATED"/>
    <property type="match status" value="1"/>
</dbReference>
<evidence type="ECO:0000256" key="4">
    <source>
        <dbReference type="ARBA" id="ARBA00035393"/>
    </source>
</evidence>
<dbReference type="AlphaFoldDB" id="A0A6V8H283"/>
<evidence type="ECO:0000313" key="9">
    <source>
        <dbReference type="Proteomes" id="UP000053095"/>
    </source>
</evidence>
<evidence type="ECO:0000256" key="2">
    <source>
        <dbReference type="ARBA" id="ARBA00035119"/>
    </source>
</evidence>
<dbReference type="PANTHER" id="PTHR21314:SF0">
    <property type="entry name" value="QUEUOSINE 5'-PHOSPHATE N-GLYCOSYLASE_HYDROLASE"/>
    <property type="match status" value="1"/>
</dbReference>
<dbReference type="Pfam" id="PF10343">
    <property type="entry name" value="Q_salvage"/>
    <property type="match status" value="2"/>
</dbReference>
<keyword evidence="1 6" id="KW-0378">Hydrolase</keyword>
<dbReference type="InterPro" id="IPR019438">
    <property type="entry name" value="Q_salvage"/>
</dbReference>
<comment type="similarity">
    <text evidence="2 6">Belongs to the QNG1 protein family.</text>
</comment>
<evidence type="ECO:0000256" key="3">
    <source>
        <dbReference type="ARBA" id="ARBA00035306"/>
    </source>
</evidence>
<evidence type="ECO:0000256" key="6">
    <source>
        <dbReference type="RuleBase" id="RU365002"/>
    </source>
</evidence>
<reference evidence="9" key="1">
    <citation type="journal article" date="2015" name="Genome Announc.">
        <title>Draft genome sequence of Talaromyces cellulolyticus strain Y-94, a source of lignocellulosic biomass-degrading enzymes.</title>
        <authorList>
            <person name="Fujii T."/>
            <person name="Koike H."/>
            <person name="Sawayama S."/>
            <person name="Yano S."/>
            <person name="Inoue H."/>
        </authorList>
    </citation>
    <scope>NUCLEOTIDE SEQUENCE [LARGE SCALE GENOMIC DNA]</scope>
    <source>
        <strain evidence="9">Y-94</strain>
    </source>
</reference>
<feature type="compositionally biased region" description="Basic and acidic residues" evidence="7">
    <location>
        <begin position="380"/>
        <end position="421"/>
    </location>
</feature>
<dbReference type="GO" id="GO:0016787">
    <property type="term" value="F:hydrolase activity"/>
    <property type="evidence" value="ECO:0007669"/>
    <property type="project" value="UniProtKB-KW"/>
</dbReference>
<evidence type="ECO:0000313" key="8">
    <source>
        <dbReference type="EMBL" id="GAM34769.1"/>
    </source>
</evidence>
<comment type="caution">
    <text evidence="8">The sequence shown here is derived from an EMBL/GenBank/DDBJ whole genome shotgun (WGS) entry which is preliminary data.</text>
</comment>
<dbReference type="EC" id="3.2.2.-" evidence="6"/>
<comment type="function">
    <text evidence="6">Catalyzes the hydrolysis of queuosine 5'-phosphate, releasing the nucleobase queuine (q). Is required for salvage of queuine from exogenous queuosine (Q) that is imported and then converted to queuosine 5'-phosphate intracellularly.</text>
</comment>
<evidence type="ECO:0000256" key="5">
    <source>
        <dbReference type="ARBA" id="ARBA00048204"/>
    </source>
</evidence>